<dbReference type="RefSeq" id="WP_386360619.1">
    <property type="nucleotide sequence ID" value="NZ_JBHRXZ010000002.1"/>
</dbReference>
<proteinExistence type="predicted"/>
<evidence type="ECO:0000313" key="1">
    <source>
        <dbReference type="EMBL" id="MFC3606521.1"/>
    </source>
</evidence>
<reference evidence="2" key="1">
    <citation type="journal article" date="2019" name="Int. J. Syst. Evol. Microbiol.">
        <title>The Global Catalogue of Microorganisms (GCM) 10K type strain sequencing project: providing services to taxonomists for standard genome sequencing and annotation.</title>
        <authorList>
            <consortium name="The Broad Institute Genomics Platform"/>
            <consortium name="The Broad Institute Genome Sequencing Center for Infectious Disease"/>
            <person name="Wu L."/>
            <person name="Ma J."/>
        </authorList>
    </citation>
    <scope>NUCLEOTIDE SEQUENCE [LARGE SCALE GENOMIC DNA]</scope>
    <source>
        <strain evidence="2">KCTC 42447</strain>
    </source>
</reference>
<name>A0ABV7T2L4_9GAMM</name>
<organism evidence="1 2">
    <name type="scientific">Stutzerimonas tarimensis</name>
    <dbReference type="NCBI Taxonomy" id="1507735"/>
    <lineage>
        <taxon>Bacteria</taxon>
        <taxon>Pseudomonadati</taxon>
        <taxon>Pseudomonadota</taxon>
        <taxon>Gammaproteobacteria</taxon>
        <taxon>Pseudomonadales</taxon>
        <taxon>Pseudomonadaceae</taxon>
        <taxon>Stutzerimonas</taxon>
    </lineage>
</organism>
<sequence length="94" mass="10288">MADEMKVLLEKADGSLEEMSCQRLAVIWEGREVWLQPAADAQLVVGVEDEEDSAEYANLVVRPLAANLLSLALELEPADLVEEHVHGPDCGHAH</sequence>
<evidence type="ECO:0000313" key="2">
    <source>
        <dbReference type="Proteomes" id="UP001595630"/>
    </source>
</evidence>
<dbReference type="EMBL" id="JBHRXZ010000002">
    <property type="protein sequence ID" value="MFC3606521.1"/>
    <property type="molecule type" value="Genomic_DNA"/>
</dbReference>
<gene>
    <name evidence="1" type="ORF">ACFOMF_01795</name>
</gene>
<accession>A0ABV7T2L4</accession>
<keyword evidence="2" id="KW-1185">Reference proteome</keyword>
<protein>
    <submittedName>
        <fullName evidence="1">Topoisomerase II</fullName>
    </submittedName>
</protein>
<dbReference type="Proteomes" id="UP001595630">
    <property type="component" value="Unassembled WGS sequence"/>
</dbReference>
<comment type="caution">
    <text evidence="1">The sequence shown here is derived from an EMBL/GenBank/DDBJ whole genome shotgun (WGS) entry which is preliminary data.</text>
</comment>